<dbReference type="KEGG" id="eiv:EIN_475640"/>
<dbReference type="OMA" id="CRMECKD"/>
<dbReference type="InterPro" id="IPR023393">
    <property type="entry name" value="START-like_dom_sf"/>
</dbReference>
<sequence length="251" mass="29907">MSEWVVKNYGDVFHLTHNEEFPVAKYEDFMELKKILDDDDGWNLARDKNGTAVRFRDQDNEEILQVKFRTSVLHDIDPSVLHDVLQDPEYRTSWDDSMKQQELIEQLDENNEIGYYSVKMPFTISNRDWVNMRSWWFDEEKGIYIIINHSVEHPKKPVQKGFVRAKSLKTGYMVEKTPEGTKLSFFSWNCWNGHIPALFVNKATKTMMPSVVEGLRKSCLKYKEWKENHHPEERYWMNKGNVVLEKHQVEE</sequence>
<keyword evidence="13" id="KW-0966">Cell projection</keyword>
<dbReference type="GO" id="GO:0005829">
    <property type="term" value="C:cytosol"/>
    <property type="evidence" value="ECO:0007669"/>
    <property type="project" value="UniProtKB-ARBA"/>
</dbReference>
<evidence type="ECO:0000256" key="12">
    <source>
        <dbReference type="ARBA" id="ARBA00023136"/>
    </source>
</evidence>
<keyword evidence="8" id="KW-0007">Acetylation</keyword>
<dbReference type="EMBL" id="KB206689">
    <property type="protein sequence ID" value="ELP88872.1"/>
    <property type="molecule type" value="Genomic_DNA"/>
</dbReference>
<dbReference type="Proteomes" id="UP000014680">
    <property type="component" value="Unassembled WGS sequence"/>
</dbReference>
<evidence type="ECO:0000256" key="2">
    <source>
        <dbReference type="ARBA" id="ARBA00004370"/>
    </source>
</evidence>
<dbReference type="GeneID" id="14887864"/>
<organism evidence="18 19">
    <name type="scientific">Entamoeba invadens IP1</name>
    <dbReference type="NCBI Taxonomy" id="370355"/>
    <lineage>
        <taxon>Eukaryota</taxon>
        <taxon>Amoebozoa</taxon>
        <taxon>Evosea</taxon>
        <taxon>Archamoebae</taxon>
        <taxon>Mastigamoebida</taxon>
        <taxon>Entamoebidae</taxon>
        <taxon>Entamoeba</taxon>
    </lineage>
</organism>
<feature type="domain" description="START" evidence="17">
    <location>
        <begin position="38"/>
        <end position="224"/>
    </location>
</feature>
<dbReference type="Gene3D" id="3.30.530.20">
    <property type="match status" value="1"/>
</dbReference>
<dbReference type="PANTHER" id="PTHR19308:SF14">
    <property type="entry name" value="START DOMAIN-CONTAINING PROTEIN"/>
    <property type="match status" value="1"/>
</dbReference>
<dbReference type="InterPro" id="IPR051213">
    <property type="entry name" value="START_lipid_transfer"/>
</dbReference>
<dbReference type="GO" id="GO:0016020">
    <property type="term" value="C:membrane"/>
    <property type="evidence" value="ECO:0007669"/>
    <property type="project" value="UniProtKB-SubCell"/>
</dbReference>
<evidence type="ECO:0000256" key="4">
    <source>
        <dbReference type="ARBA" id="ARBA00022448"/>
    </source>
</evidence>
<keyword evidence="12" id="KW-0472">Membrane</keyword>
<dbReference type="RefSeq" id="XP_004255643.1">
    <property type="nucleotide sequence ID" value="XM_004255595.1"/>
</dbReference>
<dbReference type="SMART" id="SM00234">
    <property type="entry name" value="START"/>
    <property type="match status" value="1"/>
</dbReference>
<protein>
    <recommendedName>
        <fullName evidence="14">START domain-containing protein 10</fullName>
    </recommendedName>
    <alternativeName>
        <fullName evidence="15">PCTP-like protein</fullName>
    </alternativeName>
    <alternativeName>
        <fullName evidence="16">StAR-related lipid transfer protein 10</fullName>
    </alternativeName>
</protein>
<keyword evidence="5" id="KW-0963">Cytoplasm</keyword>
<dbReference type="InterPro" id="IPR002913">
    <property type="entry name" value="START_lipid-bd_dom"/>
</dbReference>
<keyword evidence="6" id="KW-0597">Phosphoprotein</keyword>
<dbReference type="GO" id="GO:0006869">
    <property type="term" value="P:lipid transport"/>
    <property type="evidence" value="ECO:0007669"/>
    <property type="project" value="UniProtKB-KW"/>
</dbReference>
<evidence type="ECO:0000256" key="15">
    <source>
        <dbReference type="ARBA" id="ARBA00076937"/>
    </source>
</evidence>
<dbReference type="SUPFAM" id="SSF55961">
    <property type="entry name" value="Bet v1-like"/>
    <property type="match status" value="1"/>
</dbReference>
<dbReference type="Pfam" id="PF01852">
    <property type="entry name" value="START"/>
    <property type="match status" value="1"/>
</dbReference>
<name>A0A0A1U784_ENTIV</name>
<dbReference type="VEuPathDB" id="AmoebaDB:EIN_475640"/>
<evidence type="ECO:0000256" key="8">
    <source>
        <dbReference type="ARBA" id="ARBA00022990"/>
    </source>
</evidence>
<evidence type="ECO:0000256" key="6">
    <source>
        <dbReference type="ARBA" id="ARBA00022553"/>
    </source>
</evidence>
<keyword evidence="19" id="KW-1185">Reference proteome</keyword>
<evidence type="ECO:0000256" key="14">
    <source>
        <dbReference type="ARBA" id="ARBA00070345"/>
    </source>
</evidence>
<keyword evidence="11" id="KW-0446">Lipid-binding</keyword>
<comment type="subcellular location">
    <subcellularLocation>
        <location evidence="1">Cell projection</location>
        <location evidence="1">Cilium</location>
        <location evidence="1">Flagellum</location>
    </subcellularLocation>
    <subcellularLocation>
        <location evidence="3">Cytoplasm</location>
    </subcellularLocation>
    <subcellularLocation>
        <location evidence="2">Membrane</location>
    </subcellularLocation>
</comment>
<dbReference type="FunFam" id="3.30.530.20:FF:000008">
    <property type="entry name" value="START domain containing 10"/>
    <property type="match status" value="1"/>
</dbReference>
<accession>A0A0A1U784</accession>
<dbReference type="GO" id="GO:0008289">
    <property type="term" value="F:lipid binding"/>
    <property type="evidence" value="ECO:0007669"/>
    <property type="project" value="UniProtKB-KW"/>
</dbReference>
<gene>
    <name evidence="18" type="ORF">EIN_475640</name>
</gene>
<keyword evidence="4" id="KW-0813">Transport</keyword>
<keyword evidence="9" id="KW-0445">Lipid transport</keyword>
<evidence type="ECO:0000313" key="19">
    <source>
        <dbReference type="Proteomes" id="UP000014680"/>
    </source>
</evidence>
<dbReference type="GO" id="GO:0031514">
    <property type="term" value="C:motile cilium"/>
    <property type="evidence" value="ECO:0007669"/>
    <property type="project" value="UniProtKB-SubCell"/>
</dbReference>
<evidence type="ECO:0000256" key="13">
    <source>
        <dbReference type="ARBA" id="ARBA00023273"/>
    </source>
</evidence>
<dbReference type="PROSITE" id="PS50848">
    <property type="entry name" value="START"/>
    <property type="match status" value="1"/>
</dbReference>
<evidence type="ECO:0000256" key="1">
    <source>
        <dbReference type="ARBA" id="ARBA00004230"/>
    </source>
</evidence>
<evidence type="ECO:0000256" key="7">
    <source>
        <dbReference type="ARBA" id="ARBA00022846"/>
    </source>
</evidence>
<keyword evidence="10" id="KW-0969">Cilium</keyword>
<evidence type="ECO:0000256" key="10">
    <source>
        <dbReference type="ARBA" id="ARBA00023069"/>
    </source>
</evidence>
<proteinExistence type="predicted"/>
<keyword evidence="7" id="KW-0282">Flagellum</keyword>
<evidence type="ECO:0000256" key="11">
    <source>
        <dbReference type="ARBA" id="ARBA00023121"/>
    </source>
</evidence>
<evidence type="ECO:0000313" key="18">
    <source>
        <dbReference type="EMBL" id="ELP88872.1"/>
    </source>
</evidence>
<reference evidence="18 19" key="1">
    <citation type="submission" date="2012-10" db="EMBL/GenBank/DDBJ databases">
        <authorList>
            <person name="Zafar N."/>
            <person name="Inman J."/>
            <person name="Hall N."/>
            <person name="Lorenzi H."/>
            <person name="Caler E."/>
        </authorList>
    </citation>
    <scope>NUCLEOTIDE SEQUENCE [LARGE SCALE GENOMIC DNA]</scope>
    <source>
        <strain evidence="18 19">IP1</strain>
    </source>
</reference>
<dbReference type="PANTHER" id="PTHR19308">
    <property type="entry name" value="PHOSPHATIDYLCHOLINE TRANSFER PROTEIN"/>
    <property type="match status" value="1"/>
</dbReference>
<evidence type="ECO:0000256" key="5">
    <source>
        <dbReference type="ARBA" id="ARBA00022490"/>
    </source>
</evidence>
<evidence type="ECO:0000256" key="9">
    <source>
        <dbReference type="ARBA" id="ARBA00023055"/>
    </source>
</evidence>
<dbReference type="OrthoDB" id="24906at2759"/>
<evidence type="ECO:0000259" key="17">
    <source>
        <dbReference type="PROSITE" id="PS50848"/>
    </source>
</evidence>
<dbReference type="AlphaFoldDB" id="A0A0A1U784"/>
<evidence type="ECO:0000256" key="3">
    <source>
        <dbReference type="ARBA" id="ARBA00004496"/>
    </source>
</evidence>
<evidence type="ECO:0000256" key="16">
    <source>
        <dbReference type="ARBA" id="ARBA00080073"/>
    </source>
</evidence>